<evidence type="ECO:0000256" key="3">
    <source>
        <dbReference type="ARBA" id="ARBA00022525"/>
    </source>
</evidence>
<dbReference type="InterPro" id="IPR004911">
    <property type="entry name" value="Interferon-induced_GILT"/>
</dbReference>
<sequence>MTPKLRTYAFIGLCLTLTVCLLNYPACVNGSAIDVSATTCEDHIVRPKVNVTLFYESLCPYSKAFITTQLYPTYTKLKEYLSVTVVPFGNGDINEMTLRSKKTYYSVTCQHGQNECKGNTIQACAVKYCERTEAWLSLIACMSMFYDPYNQGKKCAEQLNLTVEWSLVTECVTKEGDQILLEMGRRTQQQIPHVTHVPYVVIGSVYDRLSESKAVKNLFQLACNMLGEHKPQICKAE</sequence>
<accession>A0A0K8R7A7</accession>
<keyword evidence="4 6" id="KW-0732">Signal</keyword>
<comment type="similarity">
    <text evidence="2">Belongs to the GILT family.</text>
</comment>
<dbReference type="EMBL" id="GADI01006773">
    <property type="protein sequence ID" value="JAA67035.1"/>
    <property type="molecule type" value="mRNA"/>
</dbReference>
<keyword evidence="5" id="KW-0325">Glycoprotein</keyword>
<name>A0A0K8R7A7_IXORI</name>
<evidence type="ECO:0000256" key="5">
    <source>
        <dbReference type="ARBA" id="ARBA00023180"/>
    </source>
</evidence>
<evidence type="ECO:0000256" key="4">
    <source>
        <dbReference type="ARBA" id="ARBA00022729"/>
    </source>
</evidence>
<reference evidence="7" key="1">
    <citation type="submission" date="2012-12" db="EMBL/GenBank/DDBJ databases">
        <title>Identification and characterization of a phenylalanine ammonia-lyase gene family in Isatis indigotica Fort.</title>
        <authorList>
            <person name="Liu Q."/>
            <person name="Chen J."/>
            <person name="Zhou X."/>
            <person name="Di P."/>
            <person name="Xiao Y."/>
            <person name="Xuan H."/>
            <person name="Zhang L."/>
            <person name="Chen W."/>
        </authorList>
    </citation>
    <scope>NUCLEOTIDE SEQUENCE</scope>
    <source>
        <tissue evidence="7">Salivary gland</tissue>
    </source>
</reference>
<dbReference type="PANTHER" id="PTHR13234">
    <property type="entry name" value="GAMMA-INTERFERON INDUCIBLE LYSOSOMAL THIOL REDUCTASE GILT"/>
    <property type="match status" value="1"/>
</dbReference>
<comment type="subcellular location">
    <subcellularLocation>
        <location evidence="1">Secreted</location>
    </subcellularLocation>
</comment>
<organism evidence="7">
    <name type="scientific">Ixodes ricinus</name>
    <name type="common">Common tick</name>
    <name type="synonym">Acarus ricinus</name>
    <dbReference type="NCBI Taxonomy" id="34613"/>
    <lineage>
        <taxon>Eukaryota</taxon>
        <taxon>Metazoa</taxon>
        <taxon>Ecdysozoa</taxon>
        <taxon>Arthropoda</taxon>
        <taxon>Chelicerata</taxon>
        <taxon>Arachnida</taxon>
        <taxon>Acari</taxon>
        <taxon>Parasitiformes</taxon>
        <taxon>Ixodida</taxon>
        <taxon>Ixodoidea</taxon>
        <taxon>Ixodidae</taxon>
        <taxon>Ixodinae</taxon>
        <taxon>Ixodes</taxon>
    </lineage>
</organism>
<dbReference type="GO" id="GO:0005576">
    <property type="term" value="C:extracellular region"/>
    <property type="evidence" value="ECO:0007669"/>
    <property type="project" value="UniProtKB-SubCell"/>
</dbReference>
<evidence type="ECO:0000256" key="6">
    <source>
        <dbReference type="SAM" id="SignalP"/>
    </source>
</evidence>
<proteinExistence type="evidence at transcript level"/>
<feature type="chain" id="PRO_5005516564" evidence="6">
    <location>
        <begin position="31"/>
        <end position="237"/>
    </location>
</feature>
<dbReference type="Pfam" id="PF03227">
    <property type="entry name" value="GILT"/>
    <property type="match status" value="1"/>
</dbReference>
<dbReference type="PANTHER" id="PTHR13234:SF8">
    <property type="entry name" value="GAMMA-INTERFERON-INDUCIBLE LYSOSOMAL THIOL REDUCTASE"/>
    <property type="match status" value="1"/>
</dbReference>
<keyword evidence="3" id="KW-0964">Secreted</keyword>
<evidence type="ECO:0000313" key="7">
    <source>
        <dbReference type="EMBL" id="JAA67035.1"/>
    </source>
</evidence>
<evidence type="ECO:0000256" key="2">
    <source>
        <dbReference type="ARBA" id="ARBA00005679"/>
    </source>
</evidence>
<protein>
    <submittedName>
        <fullName evidence="7">Putative gamma-interferon inducible lysosomal thiol reductase</fullName>
    </submittedName>
</protein>
<feature type="signal peptide" evidence="6">
    <location>
        <begin position="1"/>
        <end position="30"/>
    </location>
</feature>
<evidence type="ECO:0000256" key="1">
    <source>
        <dbReference type="ARBA" id="ARBA00004613"/>
    </source>
</evidence>
<dbReference type="GO" id="GO:0016671">
    <property type="term" value="F:oxidoreductase activity, acting on a sulfur group of donors, disulfide as acceptor"/>
    <property type="evidence" value="ECO:0007669"/>
    <property type="project" value="InterPro"/>
</dbReference>
<dbReference type="AlphaFoldDB" id="A0A0K8R7A7"/>